<organism evidence="1 2">
    <name type="scientific">Pseudaminobacter soli</name>
    <name type="common">ex Li et al. 2025</name>
    <dbReference type="NCBI Taxonomy" id="1295366"/>
    <lineage>
        <taxon>Bacteria</taxon>
        <taxon>Pseudomonadati</taxon>
        <taxon>Pseudomonadota</taxon>
        <taxon>Alphaproteobacteria</taxon>
        <taxon>Hyphomicrobiales</taxon>
        <taxon>Phyllobacteriaceae</taxon>
        <taxon>Pseudaminobacter</taxon>
    </lineage>
</organism>
<reference evidence="1 2" key="1">
    <citation type="submission" date="2018-03" db="EMBL/GenBank/DDBJ databases">
        <title>The draft genome of Mesorhizobium soli JCM 19897.</title>
        <authorList>
            <person name="Li L."/>
            <person name="Liu L."/>
            <person name="Liang L."/>
            <person name="Wang T."/>
            <person name="Zhang X."/>
        </authorList>
    </citation>
    <scope>NUCLEOTIDE SEQUENCE [LARGE SCALE GENOMIC DNA]</scope>
    <source>
        <strain evidence="1 2">JCM 19897</strain>
    </source>
</reference>
<dbReference type="EMBL" id="PXYL01000019">
    <property type="protein sequence ID" value="PSJ56214.1"/>
    <property type="molecule type" value="Genomic_DNA"/>
</dbReference>
<accession>A0A2P7S171</accession>
<protein>
    <submittedName>
        <fullName evidence="1">Uncharacterized protein</fullName>
    </submittedName>
</protein>
<dbReference type="Proteomes" id="UP000240653">
    <property type="component" value="Unassembled WGS sequence"/>
</dbReference>
<name>A0A2P7S171_9HYPH</name>
<dbReference type="RefSeq" id="WP_106726697.1">
    <property type="nucleotide sequence ID" value="NZ_PXYL01000019.1"/>
</dbReference>
<gene>
    <name evidence="1" type="ORF">C7I85_24845</name>
</gene>
<evidence type="ECO:0000313" key="1">
    <source>
        <dbReference type="EMBL" id="PSJ56214.1"/>
    </source>
</evidence>
<sequence>MAKNTLKPKSADDMALFQKSLVKMELKSLLVSIEEEVVPPRLTFLADRLIRALIEQQTKK</sequence>
<keyword evidence="2" id="KW-1185">Reference proteome</keyword>
<dbReference type="AlphaFoldDB" id="A0A2P7S171"/>
<proteinExistence type="predicted"/>
<evidence type="ECO:0000313" key="2">
    <source>
        <dbReference type="Proteomes" id="UP000240653"/>
    </source>
</evidence>
<comment type="caution">
    <text evidence="1">The sequence shown here is derived from an EMBL/GenBank/DDBJ whole genome shotgun (WGS) entry which is preliminary data.</text>
</comment>